<dbReference type="Proteomes" id="UP001597092">
    <property type="component" value="Unassembled WGS sequence"/>
</dbReference>
<dbReference type="InterPro" id="IPR014729">
    <property type="entry name" value="Rossmann-like_a/b/a_fold"/>
</dbReference>
<dbReference type="PANTHER" id="PTHR43284">
    <property type="entry name" value="ASPARAGINE SYNTHETASE (GLUTAMINE-HYDROLYZING)"/>
    <property type="match status" value="1"/>
</dbReference>
<accession>A0ABD6DV58</accession>
<name>A0ABD6DV58_9EURY</name>
<dbReference type="Gene3D" id="3.40.50.620">
    <property type="entry name" value="HUPs"/>
    <property type="match status" value="1"/>
</dbReference>
<dbReference type="PANTHER" id="PTHR43284:SF1">
    <property type="entry name" value="ASPARAGINE SYNTHETASE"/>
    <property type="match status" value="1"/>
</dbReference>
<evidence type="ECO:0000313" key="1">
    <source>
        <dbReference type="EMBL" id="MFD1686142.1"/>
    </source>
</evidence>
<protein>
    <recommendedName>
        <fullName evidence="3">Asparagine synthase (Glutamine-hydrolysing)</fullName>
    </recommendedName>
</protein>
<dbReference type="EMBL" id="JBHUDP010000003">
    <property type="protein sequence ID" value="MFD1686142.1"/>
    <property type="molecule type" value="Genomic_DNA"/>
</dbReference>
<dbReference type="Gene3D" id="3.60.20.10">
    <property type="entry name" value="Glutamine Phosphoribosylpyrophosphate, subunit 1, domain 1"/>
    <property type="match status" value="1"/>
</dbReference>
<dbReference type="InterPro" id="IPR051786">
    <property type="entry name" value="ASN_synthetase/amidase"/>
</dbReference>
<dbReference type="RefSeq" id="WP_256308769.1">
    <property type="nucleotide sequence ID" value="NZ_JANHAW010000003.1"/>
</dbReference>
<keyword evidence="2" id="KW-1185">Reference proteome</keyword>
<dbReference type="SUPFAM" id="SSF56235">
    <property type="entry name" value="N-terminal nucleophile aminohydrolases (Ntn hydrolases)"/>
    <property type="match status" value="1"/>
</dbReference>
<dbReference type="InterPro" id="IPR029055">
    <property type="entry name" value="Ntn_hydrolases_N"/>
</dbReference>
<sequence>MEIHIRSDDHWSKSGETLVSGNAFIDGEHVSREEFAARISDADGKAGLLSILSRANGFFSVIHREGDTVYAAVDHVRSWPLYYANTDEVYVSDSSEWVHKSGGQNGYDPTATDEYIFTCYVTGSDTLSNDVKQIQAGELVIFREGNAESSINKEQYYCYDPGRNVEPASAETFEERLVEVFKRLIRYADGRTILLGLSSGYDSRLMALMLRRLGYDDTVTYTTLTASGSREKMRIAESIAEKLNFEHIEITSEKSDFQQLQTADQSSLIHDVGFLSEYPHLYKFVLRRKLEEAGVEVEDVVHVLGHQLMSAGESLSGQIREQDGISRGQFLDLMWNRHYANWIAQGDTDFRRLFEGRILDRVPGALYEHGNFESTMDAVRGYEQWYWRERLPKYILARREYEYLGFDMWYPLLDRRLCSFYERTRYQDKIERRILENYVDELHVRIVGESEEFDPRGTGESFRERTWSSATRLIHSLPDSLMDYIRKTYYDQRDIDWYEQDPRYGIISKEEFESMSFYTIRPRTLLLLYLYQRGFWDVPVQNEFDRALQG</sequence>
<evidence type="ECO:0008006" key="3">
    <source>
        <dbReference type="Google" id="ProtNLM"/>
    </source>
</evidence>
<gene>
    <name evidence="1" type="ORF">ACFSAS_11015</name>
</gene>
<comment type="caution">
    <text evidence="1">The sequence shown here is derived from an EMBL/GenBank/DDBJ whole genome shotgun (WGS) entry which is preliminary data.</text>
</comment>
<dbReference type="SUPFAM" id="SSF52402">
    <property type="entry name" value="Adenine nucleotide alpha hydrolases-like"/>
    <property type="match status" value="1"/>
</dbReference>
<organism evidence="1 2">
    <name type="scientific">Halobellus litoreus</name>
    <dbReference type="NCBI Taxonomy" id="755310"/>
    <lineage>
        <taxon>Archaea</taxon>
        <taxon>Methanobacteriati</taxon>
        <taxon>Methanobacteriota</taxon>
        <taxon>Stenosarchaea group</taxon>
        <taxon>Halobacteria</taxon>
        <taxon>Halobacteriales</taxon>
        <taxon>Haloferacaceae</taxon>
        <taxon>Halobellus</taxon>
    </lineage>
</organism>
<proteinExistence type="predicted"/>
<reference evidence="1 2" key="1">
    <citation type="journal article" date="2019" name="Int. J. Syst. Evol. Microbiol.">
        <title>The Global Catalogue of Microorganisms (GCM) 10K type strain sequencing project: providing services to taxonomists for standard genome sequencing and annotation.</title>
        <authorList>
            <consortium name="The Broad Institute Genomics Platform"/>
            <consortium name="The Broad Institute Genome Sequencing Center for Infectious Disease"/>
            <person name="Wu L."/>
            <person name="Ma J."/>
        </authorList>
    </citation>
    <scope>NUCLEOTIDE SEQUENCE [LARGE SCALE GENOMIC DNA]</scope>
    <source>
        <strain evidence="1 2">CGMCC 1.10387</strain>
    </source>
</reference>
<evidence type="ECO:0000313" key="2">
    <source>
        <dbReference type="Proteomes" id="UP001597092"/>
    </source>
</evidence>
<dbReference type="AlphaFoldDB" id="A0ABD6DV58"/>